<dbReference type="Gene3D" id="3.40.50.150">
    <property type="entry name" value="Vaccinia Virus protein VP39"/>
    <property type="match status" value="1"/>
</dbReference>
<organism evidence="8 9">
    <name type="scientific">Rubroshorea leprosula</name>
    <dbReference type="NCBI Taxonomy" id="152421"/>
    <lineage>
        <taxon>Eukaryota</taxon>
        <taxon>Viridiplantae</taxon>
        <taxon>Streptophyta</taxon>
        <taxon>Embryophyta</taxon>
        <taxon>Tracheophyta</taxon>
        <taxon>Spermatophyta</taxon>
        <taxon>Magnoliopsida</taxon>
        <taxon>eudicotyledons</taxon>
        <taxon>Gunneridae</taxon>
        <taxon>Pentapetalae</taxon>
        <taxon>rosids</taxon>
        <taxon>malvids</taxon>
        <taxon>Malvales</taxon>
        <taxon>Dipterocarpaceae</taxon>
        <taxon>Rubroshorea</taxon>
    </lineage>
</organism>
<comment type="catalytic activity">
    <reaction evidence="5">
        <text>a 5'-end (N(2),N(7)-dimethyl 5'-triphosphoguanosine)-ribonucleoside in snRNA + S-adenosyl-L-methionine = a 5'-end (N(2),N(2),N(7)-trimethyl 5'-triphosphoguanosine)-ribonucleoside in snRNA + S-adenosyl-L-homocysteine + H(+)</text>
        <dbReference type="Rhea" id="RHEA:78479"/>
        <dbReference type="Rhea" id="RHEA-COMP:19087"/>
        <dbReference type="Rhea" id="RHEA-COMP:19089"/>
        <dbReference type="ChEBI" id="CHEBI:15378"/>
        <dbReference type="ChEBI" id="CHEBI:57856"/>
        <dbReference type="ChEBI" id="CHEBI:59789"/>
        <dbReference type="ChEBI" id="CHEBI:167623"/>
        <dbReference type="ChEBI" id="CHEBI:172880"/>
    </reaction>
    <physiologicalReaction direction="left-to-right" evidence="5">
        <dbReference type="Rhea" id="RHEA:78480"/>
    </physiologicalReaction>
</comment>
<dbReference type="PANTHER" id="PTHR14741">
    <property type="entry name" value="S-ADENOSYLMETHIONINE-DEPENDENT METHYLTRANSFERASE RELATED"/>
    <property type="match status" value="1"/>
</dbReference>
<dbReference type="InterPro" id="IPR019012">
    <property type="entry name" value="RNA_cap_Gua-N2-MeTrfase"/>
</dbReference>
<evidence type="ECO:0000313" key="8">
    <source>
        <dbReference type="EMBL" id="GKV26861.1"/>
    </source>
</evidence>
<accession>A0AAV5KR01</accession>
<dbReference type="AlphaFoldDB" id="A0AAV5KR01"/>
<comment type="catalytic activity">
    <reaction evidence="4">
        <text>a 5'-end (N(7)-methyl 5'-triphosphoguanosine)-ribonucleoside in snoRNA + S-adenosyl-L-methionine = a 5'-end (N(2),N(7)-dimethyl 5'-triphosphoguanosine)-ribonucleoside in snoRNA + S-adenosyl-L-homocysteine + H(+)</text>
        <dbReference type="Rhea" id="RHEA:78475"/>
        <dbReference type="Rhea" id="RHEA-COMP:19086"/>
        <dbReference type="Rhea" id="RHEA-COMP:19088"/>
        <dbReference type="ChEBI" id="CHEBI:15378"/>
        <dbReference type="ChEBI" id="CHEBI:57856"/>
        <dbReference type="ChEBI" id="CHEBI:59789"/>
        <dbReference type="ChEBI" id="CHEBI:156461"/>
        <dbReference type="ChEBI" id="CHEBI:172880"/>
    </reaction>
    <physiologicalReaction direction="left-to-right" evidence="4">
        <dbReference type="Rhea" id="RHEA:78476"/>
    </physiologicalReaction>
</comment>
<reference evidence="8 9" key="1">
    <citation type="journal article" date="2021" name="Commun. Biol.">
        <title>The genome of Shorea leprosula (Dipterocarpaceae) highlights the ecological relevance of drought in aseasonal tropical rainforests.</title>
        <authorList>
            <person name="Ng K.K.S."/>
            <person name="Kobayashi M.J."/>
            <person name="Fawcett J.A."/>
            <person name="Hatakeyama M."/>
            <person name="Paape T."/>
            <person name="Ng C.H."/>
            <person name="Ang C.C."/>
            <person name="Tnah L.H."/>
            <person name="Lee C.T."/>
            <person name="Nishiyama T."/>
            <person name="Sese J."/>
            <person name="O'Brien M.J."/>
            <person name="Copetti D."/>
            <person name="Mohd Noor M.I."/>
            <person name="Ong R.C."/>
            <person name="Putra M."/>
            <person name="Sireger I.Z."/>
            <person name="Indrioko S."/>
            <person name="Kosugi Y."/>
            <person name="Izuno A."/>
            <person name="Isagi Y."/>
            <person name="Lee S.L."/>
            <person name="Shimizu K.K."/>
        </authorList>
    </citation>
    <scope>NUCLEOTIDE SEQUENCE [LARGE SCALE GENOMIC DNA]</scope>
    <source>
        <strain evidence="8">214</strain>
    </source>
</reference>
<dbReference type="GO" id="GO:0005634">
    <property type="term" value="C:nucleus"/>
    <property type="evidence" value="ECO:0007669"/>
    <property type="project" value="TreeGrafter"/>
</dbReference>
<comment type="caution">
    <text evidence="8">The sequence shown here is derived from an EMBL/GenBank/DDBJ whole genome shotgun (WGS) entry which is preliminary data.</text>
</comment>
<dbReference type="EMBL" id="BPVZ01000073">
    <property type="protein sequence ID" value="GKV26861.1"/>
    <property type="molecule type" value="Genomic_DNA"/>
</dbReference>
<dbReference type="PANTHER" id="PTHR14741:SF41">
    <property type="entry name" value="TRIMETHYLGUANOSINE SYNTHASE"/>
    <property type="match status" value="1"/>
</dbReference>
<dbReference type="GO" id="GO:0071164">
    <property type="term" value="F:RNA cap trimethylguanosine synthase activity"/>
    <property type="evidence" value="ECO:0007669"/>
    <property type="project" value="TreeGrafter"/>
</dbReference>
<proteinExistence type="inferred from homology"/>
<evidence type="ECO:0000256" key="7">
    <source>
        <dbReference type="ARBA" id="ARBA00049790"/>
    </source>
</evidence>
<sequence length="67" mass="7437">MGKRCLLEWCQFVVAIDIDPQKVVMASNNASIYGVEDYIDFIIGDFFQLAPYLKVLSSVFITAANSG</sequence>
<name>A0AAV5KR01_9ROSI</name>
<dbReference type="SUPFAM" id="SSF53335">
    <property type="entry name" value="S-adenosyl-L-methionine-dependent methyltransferases"/>
    <property type="match status" value="1"/>
</dbReference>
<gene>
    <name evidence="8" type="ORF">SLEP1_g36081</name>
</gene>
<comment type="similarity">
    <text evidence="2">Belongs to the methyltransferase superfamily. Trimethylguanosine synthase family.</text>
</comment>
<evidence type="ECO:0000256" key="6">
    <source>
        <dbReference type="ARBA" id="ARBA00049075"/>
    </source>
</evidence>
<evidence type="ECO:0000256" key="5">
    <source>
        <dbReference type="ARBA" id="ARBA00048763"/>
    </source>
</evidence>
<protein>
    <recommendedName>
        <fullName evidence="1">Trimethylguanosine synthase</fullName>
    </recommendedName>
    <alternativeName>
        <fullName evidence="7">Cap-specific guanine-N(2) methyltransferase</fullName>
    </alternativeName>
</protein>
<dbReference type="InterPro" id="IPR029063">
    <property type="entry name" value="SAM-dependent_MTases_sf"/>
</dbReference>
<evidence type="ECO:0000256" key="2">
    <source>
        <dbReference type="ARBA" id="ARBA00025783"/>
    </source>
</evidence>
<evidence type="ECO:0000256" key="4">
    <source>
        <dbReference type="ARBA" id="ARBA00048740"/>
    </source>
</evidence>
<dbReference type="Proteomes" id="UP001054252">
    <property type="component" value="Unassembled WGS sequence"/>
</dbReference>
<evidence type="ECO:0000313" key="9">
    <source>
        <dbReference type="Proteomes" id="UP001054252"/>
    </source>
</evidence>
<dbReference type="Pfam" id="PF09445">
    <property type="entry name" value="Methyltransf_15"/>
    <property type="match status" value="1"/>
</dbReference>
<keyword evidence="9" id="KW-1185">Reference proteome</keyword>
<comment type="catalytic activity">
    <reaction evidence="3">
        <text>a 5'-end (N(2),N(7)-dimethyl 5'-triphosphoguanosine)-ribonucleoside in snoRNA + S-adenosyl-L-methionine = a 5'-end (N(2),N(2),N(7)-trimethyl 5'-triphosphoguanosine)-ribonucleoside in snoRNA + S-adenosyl-L-homocysteine + H(+)</text>
        <dbReference type="Rhea" id="RHEA:78507"/>
        <dbReference type="Rhea" id="RHEA-COMP:19088"/>
        <dbReference type="Rhea" id="RHEA-COMP:19090"/>
        <dbReference type="ChEBI" id="CHEBI:15378"/>
        <dbReference type="ChEBI" id="CHEBI:57856"/>
        <dbReference type="ChEBI" id="CHEBI:59789"/>
        <dbReference type="ChEBI" id="CHEBI:167623"/>
        <dbReference type="ChEBI" id="CHEBI:172880"/>
    </reaction>
    <physiologicalReaction direction="left-to-right" evidence="3">
        <dbReference type="Rhea" id="RHEA:78508"/>
    </physiologicalReaction>
</comment>
<comment type="catalytic activity">
    <reaction evidence="6">
        <text>a 5'-end (N(7)-methyl 5'-triphosphoguanosine)-ribonucleoside in snRNA + S-adenosyl-L-methionine = a 5'-end (N(2),N(7)-dimethyl 5'-triphosphoguanosine)-ribonucleoside in snRNA + S-adenosyl-L-homocysteine + H(+)</text>
        <dbReference type="Rhea" id="RHEA:78471"/>
        <dbReference type="Rhea" id="RHEA-COMP:19085"/>
        <dbReference type="Rhea" id="RHEA-COMP:19087"/>
        <dbReference type="ChEBI" id="CHEBI:15378"/>
        <dbReference type="ChEBI" id="CHEBI:57856"/>
        <dbReference type="ChEBI" id="CHEBI:59789"/>
        <dbReference type="ChEBI" id="CHEBI:156461"/>
        <dbReference type="ChEBI" id="CHEBI:172880"/>
    </reaction>
    <physiologicalReaction direction="left-to-right" evidence="6">
        <dbReference type="Rhea" id="RHEA:78472"/>
    </physiologicalReaction>
</comment>
<evidence type="ECO:0000256" key="1">
    <source>
        <dbReference type="ARBA" id="ARBA00018517"/>
    </source>
</evidence>
<evidence type="ECO:0000256" key="3">
    <source>
        <dbReference type="ARBA" id="ARBA00047418"/>
    </source>
</evidence>